<protein>
    <submittedName>
        <fullName evidence="2">Uncharacterized protein</fullName>
    </submittedName>
</protein>
<keyword evidence="3" id="KW-1185">Reference proteome</keyword>
<sequence length="72" mass="7775">MRDGEASRAGGYVVMLLLLLAAGRGGRAVAAVSVLRSMPCMQEGKEAIRRDPICTLQLDNVWGLVKLHCHGR</sequence>
<evidence type="ECO:0000313" key="2">
    <source>
        <dbReference type="EMBL" id="PYH79706.1"/>
    </source>
</evidence>
<dbReference type="VEuPathDB" id="FungiDB:BO82DRAFT_356129"/>
<feature type="signal peptide" evidence="1">
    <location>
        <begin position="1"/>
        <end position="25"/>
    </location>
</feature>
<organism evidence="2 3">
    <name type="scientific">Aspergillus uvarum CBS 121591</name>
    <dbReference type="NCBI Taxonomy" id="1448315"/>
    <lineage>
        <taxon>Eukaryota</taxon>
        <taxon>Fungi</taxon>
        <taxon>Dikarya</taxon>
        <taxon>Ascomycota</taxon>
        <taxon>Pezizomycotina</taxon>
        <taxon>Eurotiomycetes</taxon>
        <taxon>Eurotiomycetidae</taxon>
        <taxon>Eurotiales</taxon>
        <taxon>Aspergillaceae</taxon>
        <taxon>Aspergillus</taxon>
        <taxon>Aspergillus subgen. Circumdati</taxon>
    </lineage>
</organism>
<feature type="chain" id="PRO_5016263027" evidence="1">
    <location>
        <begin position="26"/>
        <end position="72"/>
    </location>
</feature>
<reference evidence="2 3" key="1">
    <citation type="submission" date="2016-12" db="EMBL/GenBank/DDBJ databases">
        <title>The genomes of Aspergillus section Nigri reveals drivers in fungal speciation.</title>
        <authorList>
            <consortium name="DOE Joint Genome Institute"/>
            <person name="Vesth T.C."/>
            <person name="Nybo J."/>
            <person name="Theobald S."/>
            <person name="Brandl J."/>
            <person name="Frisvad J.C."/>
            <person name="Nielsen K.F."/>
            <person name="Lyhne E.K."/>
            <person name="Kogle M.E."/>
            <person name="Kuo A."/>
            <person name="Riley R."/>
            <person name="Clum A."/>
            <person name="Nolan M."/>
            <person name="Lipzen A."/>
            <person name="Salamov A."/>
            <person name="Henrissat B."/>
            <person name="Wiebenga A."/>
            <person name="De Vries R.P."/>
            <person name="Grigoriev I.V."/>
            <person name="Mortensen U.H."/>
            <person name="Andersen M.R."/>
            <person name="Baker S.E."/>
        </authorList>
    </citation>
    <scope>NUCLEOTIDE SEQUENCE [LARGE SCALE GENOMIC DNA]</scope>
    <source>
        <strain evidence="2 3">CBS 121591</strain>
    </source>
</reference>
<dbReference type="Proteomes" id="UP000248340">
    <property type="component" value="Unassembled WGS sequence"/>
</dbReference>
<gene>
    <name evidence="2" type="ORF">BO82DRAFT_356129</name>
</gene>
<evidence type="ECO:0000313" key="3">
    <source>
        <dbReference type="Proteomes" id="UP000248340"/>
    </source>
</evidence>
<evidence type="ECO:0000256" key="1">
    <source>
        <dbReference type="SAM" id="SignalP"/>
    </source>
</evidence>
<name>A0A319C107_9EURO</name>
<dbReference type="RefSeq" id="XP_025489906.1">
    <property type="nucleotide sequence ID" value="XM_025635637.1"/>
</dbReference>
<dbReference type="EMBL" id="KZ821716">
    <property type="protein sequence ID" value="PYH79706.1"/>
    <property type="molecule type" value="Genomic_DNA"/>
</dbReference>
<accession>A0A319C107</accession>
<keyword evidence="1" id="KW-0732">Signal</keyword>
<dbReference type="AlphaFoldDB" id="A0A319C107"/>
<dbReference type="GeneID" id="37138378"/>
<proteinExistence type="predicted"/>